<dbReference type="InterPro" id="IPR051556">
    <property type="entry name" value="N-term/lysine_N-AcTrnsfr"/>
</dbReference>
<dbReference type="CDD" id="cd04301">
    <property type="entry name" value="NAT_SF"/>
    <property type="match status" value="1"/>
</dbReference>
<dbReference type="RefSeq" id="WP_319835693.1">
    <property type="nucleotide sequence ID" value="NZ_CP137624.1"/>
</dbReference>
<keyword evidence="3" id="KW-1185">Reference proteome</keyword>
<dbReference type="SUPFAM" id="SSF55729">
    <property type="entry name" value="Acyl-CoA N-acyltransferases (Nat)"/>
    <property type="match status" value="1"/>
</dbReference>
<dbReference type="InterPro" id="IPR016181">
    <property type="entry name" value="Acyl_CoA_acyltransferase"/>
</dbReference>
<dbReference type="PROSITE" id="PS51186">
    <property type="entry name" value="GNAT"/>
    <property type="match status" value="1"/>
</dbReference>
<dbReference type="Pfam" id="PF00583">
    <property type="entry name" value="Acetyltransf_1"/>
    <property type="match status" value="1"/>
</dbReference>
<accession>A0ABZ0RTR2</accession>
<sequence>MVTICSATLENYQAINTLVKEGHDEHVAEVPTVFKSVASVMPEAYYKELLESSNSMVFIAKNKEVVIGFAVISIESTPSFDSLVQRQYAYIHDFGVKKDVQKQGVGKLLFTACVTWAQTMNVTSIELNVWEFNTNAIDFYKHLGMESISRKMAIQI</sequence>
<evidence type="ECO:0000313" key="3">
    <source>
        <dbReference type="Proteomes" id="UP001322664"/>
    </source>
</evidence>
<dbReference type="EMBL" id="CP137624">
    <property type="protein sequence ID" value="WPK10446.1"/>
    <property type="molecule type" value="Genomic_DNA"/>
</dbReference>
<proteinExistence type="predicted"/>
<dbReference type="InterPro" id="IPR000182">
    <property type="entry name" value="GNAT_dom"/>
</dbReference>
<feature type="domain" description="N-acetyltransferase" evidence="1">
    <location>
        <begin position="2"/>
        <end position="156"/>
    </location>
</feature>
<dbReference type="PIRSF" id="PIRSF037663">
    <property type="entry name" value="Acetyltransf_GNAT_prd"/>
    <property type="match status" value="1"/>
</dbReference>
<evidence type="ECO:0000313" key="2">
    <source>
        <dbReference type="EMBL" id="WPK10446.1"/>
    </source>
</evidence>
<dbReference type="PANTHER" id="PTHR42919">
    <property type="entry name" value="N-ALPHA-ACETYLTRANSFERASE"/>
    <property type="match status" value="1"/>
</dbReference>
<reference evidence="2 3" key="1">
    <citation type="submission" date="2023-09" db="EMBL/GenBank/DDBJ databases">
        <authorList>
            <person name="Page C.A."/>
            <person name="Perez-Diaz I.M."/>
        </authorList>
    </citation>
    <scope>NUCLEOTIDE SEQUENCE [LARGE SCALE GENOMIC DNA]</scope>
    <source>
        <strain evidence="2 3">Ll15</strain>
    </source>
</reference>
<evidence type="ECO:0000259" key="1">
    <source>
        <dbReference type="PROSITE" id="PS51186"/>
    </source>
</evidence>
<gene>
    <name evidence="2" type="ORF">R6U77_10955</name>
</gene>
<protein>
    <submittedName>
        <fullName evidence="2">GNAT family N-acetyltransferase</fullName>
    </submittedName>
</protein>
<dbReference type="InterPro" id="IPR017255">
    <property type="entry name" value="AcTrfase_GNAT_prd"/>
</dbReference>
<name>A0ABZ0RTR2_9BACI</name>
<dbReference type="Proteomes" id="UP001322664">
    <property type="component" value="Chromosome"/>
</dbReference>
<dbReference type="PANTHER" id="PTHR42919:SF35">
    <property type="entry name" value="N-ACETYLTRANSFERASE DOMAIN-CONTAINING PROTEIN"/>
    <property type="match status" value="1"/>
</dbReference>
<organism evidence="2 3">
    <name type="scientific">Lysinibacillus louembei</name>
    <dbReference type="NCBI Taxonomy" id="1470088"/>
    <lineage>
        <taxon>Bacteria</taxon>
        <taxon>Bacillati</taxon>
        <taxon>Bacillota</taxon>
        <taxon>Bacilli</taxon>
        <taxon>Bacillales</taxon>
        <taxon>Bacillaceae</taxon>
        <taxon>Lysinibacillus</taxon>
    </lineage>
</organism>
<dbReference type="Gene3D" id="3.40.630.30">
    <property type="match status" value="1"/>
</dbReference>